<evidence type="ECO:0000256" key="12">
    <source>
        <dbReference type="PIRSR" id="PIRSR602481-2"/>
    </source>
</evidence>
<keyword evidence="10" id="KW-0804">Transcription</keyword>
<dbReference type="InterPro" id="IPR036388">
    <property type="entry name" value="WH-like_DNA-bd_sf"/>
</dbReference>
<keyword evidence="8" id="KW-0805">Transcription regulation</keyword>
<dbReference type="SUPFAM" id="SSF46785">
    <property type="entry name" value="Winged helix' DNA-binding domain"/>
    <property type="match status" value="1"/>
</dbReference>
<feature type="binding site" evidence="12">
    <location>
        <position position="88"/>
    </location>
    <ligand>
        <name>Fe cation</name>
        <dbReference type="ChEBI" id="CHEBI:24875"/>
    </ligand>
</feature>
<dbReference type="GO" id="GO:0045892">
    <property type="term" value="P:negative regulation of DNA-templated transcription"/>
    <property type="evidence" value="ECO:0007669"/>
    <property type="project" value="TreeGrafter"/>
</dbReference>
<evidence type="ECO:0000313" key="15">
    <source>
        <dbReference type="EMBL" id="SUM88746.1"/>
    </source>
</evidence>
<reference evidence="13 16" key="3">
    <citation type="submission" date="2020-11" db="EMBL/GenBank/DDBJ databases">
        <authorList>
            <consortium name="Pathogen Informatics"/>
        </authorList>
    </citation>
    <scope>NUCLEOTIDE SEQUENCE [LARGE SCALE GENOMIC DNA]</scope>
    <source>
        <strain evidence="13 16">NCTC12218</strain>
    </source>
</reference>
<dbReference type="EMBL" id="UHEF01000001">
    <property type="protein sequence ID" value="SUM88746.1"/>
    <property type="molecule type" value="Genomic_DNA"/>
</dbReference>
<keyword evidence="11" id="KW-0479">Metal-binding</keyword>
<dbReference type="Gene3D" id="3.30.1490.190">
    <property type="match status" value="1"/>
</dbReference>
<dbReference type="GO" id="GO:1900376">
    <property type="term" value="P:regulation of secondary metabolite biosynthetic process"/>
    <property type="evidence" value="ECO:0007669"/>
    <property type="project" value="TreeGrafter"/>
</dbReference>
<evidence type="ECO:0000256" key="11">
    <source>
        <dbReference type="PIRSR" id="PIRSR602481-1"/>
    </source>
</evidence>
<evidence type="ECO:0000256" key="10">
    <source>
        <dbReference type="ARBA" id="ARBA00023163"/>
    </source>
</evidence>
<dbReference type="GO" id="GO:0000976">
    <property type="term" value="F:transcription cis-regulatory region binding"/>
    <property type="evidence" value="ECO:0007669"/>
    <property type="project" value="TreeGrafter"/>
</dbReference>
<dbReference type="GO" id="GO:0003700">
    <property type="term" value="F:DNA-binding transcription factor activity"/>
    <property type="evidence" value="ECO:0007669"/>
    <property type="project" value="InterPro"/>
</dbReference>
<evidence type="ECO:0000256" key="6">
    <source>
        <dbReference type="ARBA" id="ARBA00022491"/>
    </source>
</evidence>
<evidence type="ECO:0000256" key="2">
    <source>
        <dbReference type="ARBA" id="ARBA00004496"/>
    </source>
</evidence>
<dbReference type="GeneID" id="93789998"/>
<evidence type="ECO:0000256" key="1">
    <source>
        <dbReference type="ARBA" id="ARBA00002997"/>
    </source>
</evidence>
<evidence type="ECO:0000313" key="14">
    <source>
        <dbReference type="EMBL" id="NHA34227.1"/>
    </source>
</evidence>
<keyword evidence="5" id="KW-0963">Cytoplasm</keyword>
<dbReference type="Pfam" id="PF01475">
    <property type="entry name" value="FUR"/>
    <property type="match status" value="1"/>
</dbReference>
<dbReference type="EMBL" id="LR962863">
    <property type="protein sequence ID" value="CAD7359644.1"/>
    <property type="molecule type" value="Genomic_DNA"/>
</dbReference>
<keyword evidence="7 11" id="KW-0862">Zinc</keyword>
<gene>
    <name evidence="15" type="primary">zur_1</name>
    <name evidence="14" type="ORF">C1O36_06800</name>
    <name evidence="15" type="ORF">NCTC12218_01301</name>
</gene>
<evidence type="ECO:0000313" key="13">
    <source>
        <dbReference type="EMBL" id="CAD7359644.1"/>
    </source>
</evidence>
<evidence type="ECO:0000256" key="5">
    <source>
        <dbReference type="ARBA" id="ARBA00022490"/>
    </source>
</evidence>
<feature type="binding site" evidence="11">
    <location>
        <position position="97"/>
    </location>
    <ligand>
        <name>Zn(2+)</name>
        <dbReference type="ChEBI" id="CHEBI:29105"/>
    </ligand>
</feature>
<evidence type="ECO:0000256" key="3">
    <source>
        <dbReference type="ARBA" id="ARBA00007957"/>
    </source>
</evidence>
<evidence type="ECO:0000313" key="16">
    <source>
        <dbReference type="Proteomes" id="UP000264146"/>
    </source>
</evidence>
<evidence type="ECO:0000256" key="8">
    <source>
        <dbReference type="ARBA" id="ARBA00023015"/>
    </source>
</evidence>
<keyword evidence="17" id="KW-1185">Reference proteome</keyword>
<evidence type="ECO:0000256" key="9">
    <source>
        <dbReference type="ARBA" id="ARBA00023125"/>
    </source>
</evidence>
<dbReference type="GO" id="GO:0005737">
    <property type="term" value="C:cytoplasm"/>
    <property type="evidence" value="ECO:0007669"/>
    <property type="project" value="UniProtKB-SubCell"/>
</dbReference>
<evidence type="ECO:0000256" key="7">
    <source>
        <dbReference type="ARBA" id="ARBA00022833"/>
    </source>
</evidence>
<keyword evidence="12" id="KW-0408">Iron</keyword>
<feature type="binding site" evidence="12">
    <location>
        <position position="123"/>
    </location>
    <ligand>
        <name>Fe cation</name>
        <dbReference type="ChEBI" id="CHEBI:24875"/>
    </ligand>
</feature>
<comment type="cofactor">
    <cofactor evidence="12">
        <name>Mn(2+)</name>
        <dbReference type="ChEBI" id="CHEBI:29035"/>
    </cofactor>
    <cofactor evidence="12">
        <name>Fe(2+)</name>
        <dbReference type="ChEBI" id="CHEBI:29033"/>
    </cofactor>
    <text evidence="12">Binds 1 Mn(2+) or Fe(2+) ion per subunit.</text>
</comment>
<comment type="similarity">
    <text evidence="3">Belongs to the Fur family.</text>
</comment>
<reference evidence="14 17" key="1">
    <citation type="submission" date="2018-01" db="EMBL/GenBank/DDBJ databases">
        <title>Complete genome sequence of Staphylococcus Scheliferi isolated from human.</title>
        <authorList>
            <person name="Abouelkhair M.A."/>
            <person name="Bemis D.A."/>
            <person name="Kania S.A."/>
        </authorList>
    </citation>
    <scope>NUCLEOTIDE SEQUENCE [LARGE SCALE GENOMIC DNA]</scope>
    <source>
        <strain evidence="14 17">ATCC 43808</strain>
    </source>
</reference>
<dbReference type="Gene3D" id="1.10.10.10">
    <property type="entry name" value="Winged helix-like DNA-binding domain superfamily/Winged helix DNA-binding domain"/>
    <property type="match status" value="1"/>
</dbReference>
<name>A0A7Z7QPE5_STASC</name>
<dbReference type="InterPro" id="IPR043135">
    <property type="entry name" value="Fur_C"/>
</dbReference>
<feature type="binding site" evidence="11">
    <location>
        <position position="131"/>
    </location>
    <ligand>
        <name>Zn(2+)</name>
        <dbReference type="ChEBI" id="CHEBI:29105"/>
    </ligand>
</feature>
<dbReference type="EMBL" id="POVK01000019">
    <property type="protein sequence ID" value="NHA34227.1"/>
    <property type="molecule type" value="Genomic_DNA"/>
</dbReference>
<sequence length="142" mass="16644">MKTNEAIRILKNNGHKYTNKRRDMIEMFINEDKYINAKTIQQHMNAHYPGISFDTIYRNLHLFKTLGIIEGTEMDGEMKFRAACTSHHHHHFICKVCGDTKVIDFCPMSEIKAKLPNVDIEMHKLEVYGMCEKCKQKGYHLV</sequence>
<organism evidence="15">
    <name type="scientific">Staphylococcus schleiferi</name>
    <dbReference type="NCBI Taxonomy" id="1295"/>
    <lineage>
        <taxon>Bacteria</taxon>
        <taxon>Bacillati</taxon>
        <taxon>Bacillota</taxon>
        <taxon>Bacilli</taxon>
        <taxon>Bacillales</taxon>
        <taxon>Staphylococcaceae</taxon>
        <taxon>Staphylococcus</taxon>
    </lineage>
</organism>
<comment type="function">
    <text evidence="1">Acts as a global negative controlling element, employing Fe(2+) as a cofactor to bind the operator of the repressed genes.</text>
</comment>
<keyword evidence="6" id="KW-0678">Repressor</keyword>
<keyword evidence="9" id="KW-0238">DNA-binding</keyword>
<comment type="cofactor">
    <cofactor evidence="11">
        <name>Zn(2+)</name>
        <dbReference type="ChEBI" id="CHEBI:29105"/>
    </cofactor>
    <text evidence="11">Binds 1 zinc ion per subunit.</text>
</comment>
<proteinExistence type="inferred from homology"/>
<evidence type="ECO:0000313" key="17">
    <source>
        <dbReference type="Proteomes" id="UP000572988"/>
    </source>
</evidence>
<dbReference type="AlphaFoldDB" id="A0A7Z7QPE5"/>
<dbReference type="GO" id="GO:0008270">
    <property type="term" value="F:zinc ion binding"/>
    <property type="evidence" value="ECO:0007669"/>
    <property type="project" value="TreeGrafter"/>
</dbReference>
<protein>
    <recommendedName>
        <fullName evidence="4">Ferric uptake regulation protein</fullName>
    </recommendedName>
</protein>
<dbReference type="CDD" id="cd07153">
    <property type="entry name" value="Fur_like"/>
    <property type="match status" value="1"/>
</dbReference>
<dbReference type="InterPro" id="IPR002481">
    <property type="entry name" value="FUR"/>
</dbReference>
<dbReference type="Proteomes" id="UP000572988">
    <property type="component" value="Unassembled WGS sequence"/>
</dbReference>
<dbReference type="Proteomes" id="UP000264146">
    <property type="component" value="Chromosome"/>
</dbReference>
<reference evidence="15" key="2">
    <citation type="submission" date="2018-06" db="EMBL/GenBank/DDBJ databases">
        <authorList>
            <consortium name="Pathogen Informatics"/>
            <person name="Doyle S."/>
        </authorList>
    </citation>
    <scope>NUCLEOTIDE SEQUENCE [LARGE SCALE GENOMIC DNA]</scope>
    <source>
        <strain evidence="15">NCTC12218</strain>
    </source>
</reference>
<comment type="subcellular location">
    <subcellularLocation>
        <location evidence="2">Cytoplasm</location>
    </subcellularLocation>
</comment>
<feature type="binding site" evidence="11">
    <location>
        <position position="134"/>
    </location>
    <ligand>
        <name>Zn(2+)</name>
        <dbReference type="ChEBI" id="CHEBI:29105"/>
    </ligand>
</feature>
<dbReference type="InterPro" id="IPR036390">
    <property type="entry name" value="WH_DNA-bd_sf"/>
</dbReference>
<dbReference type="PANTHER" id="PTHR33202:SF1">
    <property type="entry name" value="FERRIC UPTAKE REGULATION PROTEIN"/>
    <property type="match status" value="1"/>
</dbReference>
<dbReference type="RefSeq" id="WP_016425189.1">
    <property type="nucleotide sequence ID" value="NZ_CABKRV010000001.1"/>
</dbReference>
<evidence type="ECO:0000256" key="4">
    <source>
        <dbReference type="ARBA" id="ARBA00020910"/>
    </source>
</evidence>
<dbReference type="PANTHER" id="PTHR33202">
    <property type="entry name" value="ZINC UPTAKE REGULATION PROTEIN"/>
    <property type="match status" value="1"/>
</dbReference>
<accession>A0A7Z7QPE5</accession>
<feature type="binding site" evidence="11">
    <location>
        <position position="94"/>
    </location>
    <ligand>
        <name>Zn(2+)</name>
        <dbReference type="ChEBI" id="CHEBI:29105"/>
    </ligand>
</feature>